<keyword evidence="2" id="KW-1185">Reference proteome</keyword>
<name>A0ACD3AMA3_9AGAR</name>
<organism evidence="1 2">
    <name type="scientific">Pluteus cervinus</name>
    <dbReference type="NCBI Taxonomy" id="181527"/>
    <lineage>
        <taxon>Eukaryota</taxon>
        <taxon>Fungi</taxon>
        <taxon>Dikarya</taxon>
        <taxon>Basidiomycota</taxon>
        <taxon>Agaricomycotina</taxon>
        <taxon>Agaricomycetes</taxon>
        <taxon>Agaricomycetidae</taxon>
        <taxon>Agaricales</taxon>
        <taxon>Pluteineae</taxon>
        <taxon>Pluteaceae</taxon>
        <taxon>Pluteus</taxon>
    </lineage>
</organism>
<proteinExistence type="predicted"/>
<gene>
    <name evidence="1" type="ORF">BDN72DRAFT_129230</name>
</gene>
<evidence type="ECO:0000313" key="2">
    <source>
        <dbReference type="Proteomes" id="UP000308600"/>
    </source>
</evidence>
<accession>A0ACD3AMA3</accession>
<dbReference type="EMBL" id="ML208393">
    <property type="protein sequence ID" value="TFK66825.1"/>
    <property type="molecule type" value="Genomic_DNA"/>
</dbReference>
<evidence type="ECO:0000313" key="1">
    <source>
        <dbReference type="EMBL" id="TFK66825.1"/>
    </source>
</evidence>
<reference evidence="1 2" key="1">
    <citation type="journal article" date="2019" name="Nat. Ecol. Evol.">
        <title>Megaphylogeny resolves global patterns of mushroom evolution.</title>
        <authorList>
            <person name="Varga T."/>
            <person name="Krizsan K."/>
            <person name="Foldi C."/>
            <person name="Dima B."/>
            <person name="Sanchez-Garcia M."/>
            <person name="Sanchez-Ramirez S."/>
            <person name="Szollosi G.J."/>
            <person name="Szarkandi J.G."/>
            <person name="Papp V."/>
            <person name="Albert L."/>
            <person name="Andreopoulos W."/>
            <person name="Angelini C."/>
            <person name="Antonin V."/>
            <person name="Barry K.W."/>
            <person name="Bougher N.L."/>
            <person name="Buchanan P."/>
            <person name="Buyck B."/>
            <person name="Bense V."/>
            <person name="Catcheside P."/>
            <person name="Chovatia M."/>
            <person name="Cooper J."/>
            <person name="Damon W."/>
            <person name="Desjardin D."/>
            <person name="Finy P."/>
            <person name="Geml J."/>
            <person name="Haridas S."/>
            <person name="Hughes K."/>
            <person name="Justo A."/>
            <person name="Karasinski D."/>
            <person name="Kautmanova I."/>
            <person name="Kiss B."/>
            <person name="Kocsube S."/>
            <person name="Kotiranta H."/>
            <person name="LaButti K.M."/>
            <person name="Lechner B.E."/>
            <person name="Liimatainen K."/>
            <person name="Lipzen A."/>
            <person name="Lukacs Z."/>
            <person name="Mihaltcheva S."/>
            <person name="Morgado L.N."/>
            <person name="Niskanen T."/>
            <person name="Noordeloos M.E."/>
            <person name="Ohm R.A."/>
            <person name="Ortiz-Santana B."/>
            <person name="Ovrebo C."/>
            <person name="Racz N."/>
            <person name="Riley R."/>
            <person name="Savchenko A."/>
            <person name="Shiryaev A."/>
            <person name="Soop K."/>
            <person name="Spirin V."/>
            <person name="Szebenyi C."/>
            <person name="Tomsovsky M."/>
            <person name="Tulloss R.E."/>
            <person name="Uehling J."/>
            <person name="Grigoriev I.V."/>
            <person name="Vagvolgyi C."/>
            <person name="Papp T."/>
            <person name="Martin F.M."/>
            <person name="Miettinen O."/>
            <person name="Hibbett D.S."/>
            <person name="Nagy L.G."/>
        </authorList>
    </citation>
    <scope>NUCLEOTIDE SEQUENCE [LARGE SCALE GENOMIC DNA]</scope>
    <source>
        <strain evidence="1 2">NL-1719</strain>
    </source>
</reference>
<sequence>MGRYPKRDPVFVASLFPKSSRGNWDLFPLLSSVSEAITNVCELCTKPMLLVNICADISHRDTGRGFRYHGSWSLEVSIIETGHATRIPRYRTLHDPTRPRLRTISPPRSVPALTANPSSSNNQQLVLIPKKTYPPKFGPNPPPVLPPPNSKPGSPSDVSRIPRHKNTLSRPVSPSSSSRELTISQRLEELTSAVKSQGALLESMARRLG</sequence>
<dbReference type="Proteomes" id="UP000308600">
    <property type="component" value="Unassembled WGS sequence"/>
</dbReference>
<protein>
    <submittedName>
        <fullName evidence="1">Uncharacterized protein</fullName>
    </submittedName>
</protein>